<proteinExistence type="predicted"/>
<comment type="caution">
    <text evidence="2">The sequence shown here is derived from an EMBL/GenBank/DDBJ whole genome shotgun (WGS) entry which is preliminary data.</text>
</comment>
<dbReference type="EMBL" id="JAIKTS010000001">
    <property type="protein sequence ID" value="MCL7713321.1"/>
    <property type="molecule type" value="Genomic_DNA"/>
</dbReference>
<evidence type="ECO:0000313" key="3">
    <source>
        <dbReference type="Proteomes" id="UP001431235"/>
    </source>
</evidence>
<evidence type="ECO:0000313" key="2">
    <source>
        <dbReference type="EMBL" id="MCL7713321.1"/>
    </source>
</evidence>
<organism evidence="2 3">
    <name type="scientific">Stenotrophomonas mori</name>
    <dbReference type="NCBI Taxonomy" id="2871096"/>
    <lineage>
        <taxon>Bacteria</taxon>
        <taxon>Pseudomonadati</taxon>
        <taxon>Pseudomonadota</taxon>
        <taxon>Gammaproteobacteria</taxon>
        <taxon>Lysobacterales</taxon>
        <taxon>Lysobacteraceae</taxon>
        <taxon>Stenotrophomonas</taxon>
    </lineage>
</organism>
<reference evidence="2 3" key="1">
    <citation type="submission" date="2021-08" db="EMBL/GenBank/DDBJ databases">
        <title>Novel members of of the genus Stenotrophomonas from differernt environment.</title>
        <authorList>
            <person name="Deng Y."/>
        </authorList>
    </citation>
    <scope>NUCLEOTIDE SEQUENCE [LARGE SCALE GENOMIC DNA]</scope>
    <source>
        <strain evidence="2 3">CPCC 101365</strain>
    </source>
</reference>
<dbReference type="Proteomes" id="UP001431235">
    <property type="component" value="Unassembled WGS sequence"/>
</dbReference>
<name>A0ABT0SDE0_9GAMM</name>
<dbReference type="InterPro" id="IPR002048">
    <property type="entry name" value="EF_hand_dom"/>
</dbReference>
<sequence>MILRGRFTPRRRALLVLVLLALGWLGWAWYAGIAITRGVEKEQMDWNGDGQVSREEFLQAFYAVKVVDAQDGRRHCRSFIWRRSGEEFRRDCRTVFKTGDASQGDATSR</sequence>
<feature type="domain" description="EF-hand" evidence="1">
    <location>
        <begin position="42"/>
        <end position="67"/>
    </location>
</feature>
<dbReference type="SUPFAM" id="SSF47473">
    <property type="entry name" value="EF-hand"/>
    <property type="match status" value="1"/>
</dbReference>
<protein>
    <submittedName>
        <fullName evidence="2">EF-hand domain-containing protein</fullName>
    </submittedName>
</protein>
<keyword evidence="3" id="KW-1185">Reference proteome</keyword>
<gene>
    <name evidence="2" type="ORF">K5L01_01425</name>
</gene>
<dbReference type="RefSeq" id="WP_250061274.1">
    <property type="nucleotide sequence ID" value="NZ_JAIKTS010000001.1"/>
</dbReference>
<dbReference type="PROSITE" id="PS50222">
    <property type="entry name" value="EF_HAND_2"/>
    <property type="match status" value="1"/>
</dbReference>
<dbReference type="InterPro" id="IPR011992">
    <property type="entry name" value="EF-hand-dom_pair"/>
</dbReference>
<accession>A0ABT0SDE0</accession>
<evidence type="ECO:0000259" key="1">
    <source>
        <dbReference type="PROSITE" id="PS50222"/>
    </source>
</evidence>